<dbReference type="RefSeq" id="WP_147148168.1">
    <property type="nucleotide sequence ID" value="NZ_BKAJ01000031.1"/>
</dbReference>
<dbReference type="SUPFAM" id="SSF51905">
    <property type="entry name" value="FAD/NAD(P)-binding domain"/>
    <property type="match status" value="1"/>
</dbReference>
<feature type="domain" description="FAD-binding" evidence="6">
    <location>
        <begin position="7"/>
        <end position="348"/>
    </location>
</feature>
<dbReference type="Proteomes" id="UP000321058">
    <property type="component" value="Unassembled WGS sequence"/>
</dbReference>
<gene>
    <name evidence="7" type="ORF">RSO01_16950</name>
</gene>
<dbReference type="EMBL" id="BKAJ01000031">
    <property type="protein sequence ID" value="GEP54529.1"/>
    <property type="molecule type" value="Genomic_DNA"/>
</dbReference>
<dbReference type="Gene3D" id="3.50.50.60">
    <property type="entry name" value="FAD/NAD(P)-binding domain"/>
    <property type="match status" value="1"/>
</dbReference>
<name>A0A512N6B6_9HYPH</name>
<evidence type="ECO:0000256" key="4">
    <source>
        <dbReference type="ARBA" id="ARBA00023002"/>
    </source>
</evidence>
<keyword evidence="2" id="KW-0285">Flavoprotein</keyword>
<dbReference type="InterPro" id="IPR036188">
    <property type="entry name" value="FAD/NAD-bd_sf"/>
</dbReference>
<evidence type="ECO:0000313" key="8">
    <source>
        <dbReference type="Proteomes" id="UP000321058"/>
    </source>
</evidence>
<evidence type="ECO:0000256" key="2">
    <source>
        <dbReference type="ARBA" id="ARBA00022630"/>
    </source>
</evidence>
<accession>A0A512N6B6</accession>
<sequence length="384" mass="41881">MAANARQIIVIGAGIGGLAAALALQRRGFRVAVYERAPEIREIGAGVVIAPNARRALRDLGVDAALEAVSCSVSVIHTCDYRTGEIVRTNRNEQIIERQGMGVLQVHRADLHALLMEAVRANDPAALWPGHEFVGLDQDAAGVSVTFANGACCRADVVIGADGNTSAVRSLLFPGEAPRFNGQVAFRALIPDELVPAVFQQRQFAMHPAPRRYLLHYPLRRGRIMNLIGCGQTASWQEEGWAIPATNEEFEEHYSDFAPELLALIRSIPPGGLFKWGLRDREPLKTWTLGRVTMLGDAAHPMTPFLGQGACMALEDALLLGRAFAAASTVDEALSRYETARKTRGTNVQLWSREEGMALQDPSRPRRTALDRGLYDYDPLGVPV</sequence>
<reference evidence="7 8" key="1">
    <citation type="submission" date="2019-07" db="EMBL/GenBank/DDBJ databases">
        <title>Whole genome shotgun sequence of Reyranella soli NBRC 108950.</title>
        <authorList>
            <person name="Hosoyama A."/>
            <person name="Uohara A."/>
            <person name="Ohji S."/>
            <person name="Ichikawa N."/>
        </authorList>
    </citation>
    <scope>NUCLEOTIDE SEQUENCE [LARGE SCALE GENOMIC DNA]</scope>
    <source>
        <strain evidence="7 8">NBRC 108950</strain>
    </source>
</reference>
<dbReference type="InterPro" id="IPR050493">
    <property type="entry name" value="FAD-dep_Monooxygenase_BioMet"/>
</dbReference>
<dbReference type="GO" id="GO:0071949">
    <property type="term" value="F:FAD binding"/>
    <property type="evidence" value="ECO:0007669"/>
    <property type="project" value="InterPro"/>
</dbReference>
<organism evidence="7 8">
    <name type="scientific">Reyranella soli</name>
    <dbReference type="NCBI Taxonomy" id="1230389"/>
    <lineage>
        <taxon>Bacteria</taxon>
        <taxon>Pseudomonadati</taxon>
        <taxon>Pseudomonadota</taxon>
        <taxon>Alphaproteobacteria</taxon>
        <taxon>Hyphomicrobiales</taxon>
        <taxon>Reyranellaceae</taxon>
        <taxon>Reyranella</taxon>
    </lineage>
</organism>
<protein>
    <submittedName>
        <fullName evidence="7">Monooxygenase</fullName>
    </submittedName>
</protein>
<evidence type="ECO:0000256" key="5">
    <source>
        <dbReference type="ARBA" id="ARBA00023033"/>
    </source>
</evidence>
<dbReference type="AlphaFoldDB" id="A0A512N6B6"/>
<evidence type="ECO:0000259" key="6">
    <source>
        <dbReference type="Pfam" id="PF01494"/>
    </source>
</evidence>
<proteinExistence type="predicted"/>
<dbReference type="SUPFAM" id="SSF54373">
    <property type="entry name" value="FAD-linked reductases, C-terminal domain"/>
    <property type="match status" value="1"/>
</dbReference>
<dbReference type="InterPro" id="IPR002938">
    <property type="entry name" value="FAD-bd"/>
</dbReference>
<dbReference type="Pfam" id="PF01494">
    <property type="entry name" value="FAD_binding_3"/>
    <property type="match status" value="1"/>
</dbReference>
<dbReference type="PANTHER" id="PTHR13789:SF318">
    <property type="entry name" value="GERANYLGERANYL DIPHOSPHATE REDUCTASE"/>
    <property type="match status" value="1"/>
</dbReference>
<comment type="cofactor">
    <cofactor evidence="1">
        <name>FAD</name>
        <dbReference type="ChEBI" id="CHEBI:57692"/>
    </cofactor>
</comment>
<keyword evidence="5 7" id="KW-0503">Monooxygenase</keyword>
<dbReference type="OrthoDB" id="4230779at2"/>
<keyword evidence="3" id="KW-0274">FAD</keyword>
<dbReference type="PANTHER" id="PTHR13789">
    <property type="entry name" value="MONOOXYGENASE"/>
    <property type="match status" value="1"/>
</dbReference>
<keyword evidence="8" id="KW-1185">Reference proteome</keyword>
<evidence type="ECO:0000256" key="3">
    <source>
        <dbReference type="ARBA" id="ARBA00022827"/>
    </source>
</evidence>
<dbReference type="PRINTS" id="PR00420">
    <property type="entry name" value="RNGMNOXGNASE"/>
</dbReference>
<keyword evidence="4" id="KW-0560">Oxidoreductase</keyword>
<dbReference type="GO" id="GO:0004497">
    <property type="term" value="F:monooxygenase activity"/>
    <property type="evidence" value="ECO:0007669"/>
    <property type="project" value="UniProtKB-KW"/>
</dbReference>
<comment type="caution">
    <text evidence="7">The sequence shown here is derived from an EMBL/GenBank/DDBJ whole genome shotgun (WGS) entry which is preliminary data.</text>
</comment>
<evidence type="ECO:0000256" key="1">
    <source>
        <dbReference type="ARBA" id="ARBA00001974"/>
    </source>
</evidence>
<evidence type="ECO:0000313" key="7">
    <source>
        <dbReference type="EMBL" id="GEP54529.1"/>
    </source>
</evidence>